<dbReference type="Pfam" id="PF01979">
    <property type="entry name" value="Amidohydro_1"/>
    <property type="match status" value="1"/>
</dbReference>
<dbReference type="InterPro" id="IPR003764">
    <property type="entry name" value="GlcNAc_6-P_deAcase"/>
</dbReference>
<dbReference type="SUPFAM" id="SSF51556">
    <property type="entry name" value="Metallo-dependent hydrolases"/>
    <property type="match status" value="1"/>
</dbReference>
<feature type="domain" description="Amidohydrolase-related" evidence="9">
    <location>
        <begin position="46"/>
        <end position="352"/>
    </location>
</feature>
<dbReference type="InterPro" id="IPR011059">
    <property type="entry name" value="Metal-dep_hydrolase_composite"/>
</dbReference>
<evidence type="ECO:0000256" key="3">
    <source>
        <dbReference type="ARBA" id="ARBA00022801"/>
    </source>
</evidence>
<sequence>MTVLARGAVRTGTRTAEWVLLDGPRVLRTGTGPAPAADEVVDGAHVVPGFVDVHCHGGGGVSFGGSVEDALTVAATHRAHGTTTIVASLVTRPVDELARTLDAYADLVADGVLAGIHLEGPWLSPDHRGAHDASLLRAPEAGDLDRLLRPGLVAMVTVAPELEGGLAAVQRIAAAGAVAAIGHTDADADLTRRAVDAGATWATHLFNAMPPVHHRAPGPVAALLEDERVTVELIADGVHLHPLVLSLAAHRAGRGRVAFVTDAMAATGSADGRYRLGDLDVDVVDGVARLAGGGSIAGSTLTLDRALAFAVAAGLDLDDALAALTAVPARALGRPDVGHLEPGARGGAVVLADDLTVVRVLT</sequence>
<evidence type="ECO:0000259" key="9">
    <source>
        <dbReference type="Pfam" id="PF01979"/>
    </source>
</evidence>
<dbReference type="Gene3D" id="3.20.20.140">
    <property type="entry name" value="Metal-dependent hydrolases"/>
    <property type="match status" value="1"/>
</dbReference>
<name>A0A2T0R1Z6_9ACTN</name>
<evidence type="ECO:0000256" key="6">
    <source>
        <dbReference type="PIRSR" id="PIRSR038994-1"/>
    </source>
</evidence>
<evidence type="ECO:0000256" key="8">
    <source>
        <dbReference type="PIRSR" id="PIRSR038994-3"/>
    </source>
</evidence>
<evidence type="ECO:0000256" key="7">
    <source>
        <dbReference type="PIRSR" id="PIRSR038994-2"/>
    </source>
</evidence>
<dbReference type="EMBL" id="PVZF01000008">
    <property type="protein sequence ID" value="PRY13541.1"/>
    <property type="molecule type" value="Genomic_DNA"/>
</dbReference>
<dbReference type="PANTHER" id="PTHR11113:SF14">
    <property type="entry name" value="N-ACETYLGLUCOSAMINE-6-PHOSPHATE DEACETYLASE"/>
    <property type="match status" value="1"/>
</dbReference>
<proteinExistence type="inferred from homology"/>
<evidence type="ECO:0000313" key="11">
    <source>
        <dbReference type="Proteomes" id="UP000238083"/>
    </source>
</evidence>
<gene>
    <name evidence="10" type="ORF">CLV37_108211</name>
</gene>
<feature type="binding site" evidence="7">
    <location>
        <position position="130"/>
    </location>
    <ligand>
        <name>substrate</name>
    </ligand>
</feature>
<comment type="similarity">
    <text evidence="1 5">Belongs to the metallo-dependent hydrolases superfamily. NagA family.</text>
</comment>
<dbReference type="AlphaFoldDB" id="A0A2T0R1Z6"/>
<feature type="binding site" evidence="7">
    <location>
        <position position="215"/>
    </location>
    <ligand>
        <name>substrate</name>
    </ligand>
</feature>
<feature type="active site" description="Proton donor/acceptor" evidence="6">
    <location>
        <position position="262"/>
    </location>
</feature>
<keyword evidence="11" id="KW-1185">Reference proteome</keyword>
<evidence type="ECO:0000256" key="1">
    <source>
        <dbReference type="ARBA" id="ARBA00010716"/>
    </source>
</evidence>
<evidence type="ECO:0000256" key="4">
    <source>
        <dbReference type="ARBA" id="ARBA00023277"/>
    </source>
</evidence>
<dbReference type="GO" id="GO:0046872">
    <property type="term" value="F:metal ion binding"/>
    <property type="evidence" value="ECO:0007669"/>
    <property type="project" value="UniProtKB-KW"/>
</dbReference>
<dbReference type="OrthoDB" id="9776488at2"/>
<dbReference type="GO" id="GO:0008448">
    <property type="term" value="F:N-acetylglucosamine-6-phosphate deacetylase activity"/>
    <property type="evidence" value="ECO:0007669"/>
    <property type="project" value="InterPro"/>
</dbReference>
<keyword evidence="4 5" id="KW-0119">Carbohydrate metabolism</keyword>
<feature type="binding site" evidence="7">
    <location>
        <begin position="207"/>
        <end position="208"/>
    </location>
    <ligand>
        <name>substrate</name>
    </ligand>
</feature>
<evidence type="ECO:0000256" key="5">
    <source>
        <dbReference type="PIRNR" id="PIRNR038994"/>
    </source>
</evidence>
<dbReference type="PANTHER" id="PTHR11113">
    <property type="entry name" value="N-ACETYLGLUCOSAMINE-6-PHOSPHATE DEACETYLASE"/>
    <property type="match status" value="1"/>
</dbReference>
<evidence type="ECO:0000256" key="2">
    <source>
        <dbReference type="ARBA" id="ARBA00022723"/>
    </source>
</evidence>
<dbReference type="PIRSF" id="PIRSF038994">
    <property type="entry name" value="NagA"/>
    <property type="match status" value="1"/>
</dbReference>
<evidence type="ECO:0000313" key="10">
    <source>
        <dbReference type="EMBL" id="PRY13541.1"/>
    </source>
</evidence>
<feature type="binding site" evidence="8">
    <location>
        <position position="204"/>
    </location>
    <ligand>
        <name>Zn(2+)</name>
        <dbReference type="ChEBI" id="CHEBI:29105"/>
    </ligand>
</feature>
<reference evidence="10 11" key="1">
    <citation type="submission" date="2018-03" db="EMBL/GenBank/DDBJ databases">
        <title>Genomic Encyclopedia of Archaeal and Bacterial Type Strains, Phase II (KMG-II): from individual species to whole genera.</title>
        <authorList>
            <person name="Goeker M."/>
        </authorList>
    </citation>
    <scope>NUCLEOTIDE SEQUENCE [LARGE SCALE GENOMIC DNA]</scope>
    <source>
        <strain evidence="10 11">DSM 19711</strain>
    </source>
</reference>
<dbReference type="InterPro" id="IPR006680">
    <property type="entry name" value="Amidohydro-rel"/>
</dbReference>
<feature type="binding site" evidence="8">
    <location>
        <position position="183"/>
    </location>
    <ligand>
        <name>Zn(2+)</name>
        <dbReference type="ChEBI" id="CHEBI:29105"/>
    </ligand>
</feature>
<feature type="binding site" evidence="8">
    <location>
        <position position="119"/>
    </location>
    <ligand>
        <name>Zn(2+)</name>
        <dbReference type="ChEBI" id="CHEBI:29105"/>
    </ligand>
</feature>
<feature type="binding site" evidence="7">
    <location>
        <position position="239"/>
    </location>
    <ligand>
        <name>substrate</name>
    </ligand>
</feature>
<dbReference type="InterPro" id="IPR032466">
    <property type="entry name" value="Metal_Hydrolase"/>
</dbReference>
<protein>
    <submittedName>
        <fullName evidence="10">N-acetylglucosamine-6-phosphate deacetylase</fullName>
    </submittedName>
</protein>
<feature type="binding site" evidence="7">
    <location>
        <begin position="296"/>
        <end position="298"/>
    </location>
    <ligand>
        <name>substrate</name>
    </ligand>
</feature>
<dbReference type="RefSeq" id="WP_106212403.1">
    <property type="nucleotide sequence ID" value="NZ_PVZF01000008.1"/>
</dbReference>
<comment type="caution">
    <text evidence="10">The sequence shown here is derived from an EMBL/GenBank/DDBJ whole genome shotgun (WGS) entry which is preliminary data.</text>
</comment>
<accession>A0A2T0R1Z6</accession>
<dbReference type="Gene3D" id="2.30.40.10">
    <property type="entry name" value="Urease, subunit C, domain 1"/>
    <property type="match status" value="1"/>
</dbReference>
<keyword evidence="2 8" id="KW-0479">Metal-binding</keyword>
<keyword evidence="3 5" id="KW-0378">Hydrolase</keyword>
<comment type="cofactor">
    <cofactor evidence="8">
        <name>a divalent metal cation</name>
        <dbReference type="ChEBI" id="CHEBI:60240"/>
    </cofactor>
    <text evidence="8">Binds 1 divalent metal cation per subunit.</text>
</comment>
<organism evidence="10 11">
    <name type="scientific">Kineococcus rhizosphaerae</name>
    <dbReference type="NCBI Taxonomy" id="559628"/>
    <lineage>
        <taxon>Bacteria</taxon>
        <taxon>Bacillati</taxon>
        <taxon>Actinomycetota</taxon>
        <taxon>Actinomycetes</taxon>
        <taxon>Kineosporiales</taxon>
        <taxon>Kineosporiaceae</taxon>
        <taxon>Kineococcus</taxon>
    </lineage>
</organism>
<dbReference type="GO" id="GO:0006046">
    <property type="term" value="P:N-acetylglucosamine catabolic process"/>
    <property type="evidence" value="ECO:0007669"/>
    <property type="project" value="TreeGrafter"/>
</dbReference>
<dbReference type="Proteomes" id="UP000238083">
    <property type="component" value="Unassembled WGS sequence"/>
</dbReference>